<feature type="transmembrane region" description="Helical" evidence="8">
    <location>
        <begin position="12"/>
        <end position="35"/>
    </location>
</feature>
<dbReference type="Proteomes" id="UP001497472">
    <property type="component" value="Unassembled WGS sequence"/>
</dbReference>
<evidence type="ECO:0000256" key="2">
    <source>
        <dbReference type="ARBA" id="ARBA00022448"/>
    </source>
</evidence>
<feature type="transmembrane region" description="Helical" evidence="8">
    <location>
        <begin position="261"/>
        <end position="282"/>
    </location>
</feature>
<feature type="transmembrane region" description="Helical" evidence="8">
    <location>
        <begin position="302"/>
        <end position="320"/>
    </location>
</feature>
<evidence type="ECO:0000256" key="5">
    <source>
        <dbReference type="ARBA" id="ARBA00022692"/>
    </source>
</evidence>
<feature type="domain" description="Major facilitator superfamily (MFS) profile" evidence="9">
    <location>
        <begin position="17"/>
        <end position="450"/>
    </location>
</feature>
<keyword evidence="3" id="KW-1003">Cell membrane</keyword>
<dbReference type="GO" id="GO:0022857">
    <property type="term" value="F:transmembrane transporter activity"/>
    <property type="evidence" value="ECO:0007669"/>
    <property type="project" value="InterPro"/>
</dbReference>
<dbReference type="InterPro" id="IPR020846">
    <property type="entry name" value="MFS_dom"/>
</dbReference>
<evidence type="ECO:0000256" key="7">
    <source>
        <dbReference type="ARBA" id="ARBA00023136"/>
    </source>
</evidence>
<dbReference type="EMBL" id="CAVLEF010000004">
    <property type="protein sequence ID" value="CAK1543401.1"/>
    <property type="molecule type" value="Genomic_DNA"/>
</dbReference>
<feature type="transmembrane region" description="Helical" evidence="8">
    <location>
        <begin position="58"/>
        <end position="80"/>
    </location>
</feature>
<dbReference type="FunFam" id="1.20.1250.20:FF:000218">
    <property type="entry name" value="facilitated trehalose transporter Tret1"/>
    <property type="match status" value="1"/>
</dbReference>
<evidence type="ECO:0000256" key="3">
    <source>
        <dbReference type="ARBA" id="ARBA00022475"/>
    </source>
</evidence>
<feature type="transmembrane region" description="Helical" evidence="8">
    <location>
        <begin position="421"/>
        <end position="444"/>
    </location>
</feature>
<dbReference type="GO" id="GO:0005886">
    <property type="term" value="C:plasma membrane"/>
    <property type="evidence" value="ECO:0007669"/>
    <property type="project" value="UniProtKB-SubCell"/>
</dbReference>
<keyword evidence="5 8" id="KW-0812">Transmembrane</keyword>
<sequence>MKPVLFRKGSQATQVICSLLTLIPVFAYGAAVGWMSPMTLLLQSPDSPRGEPLTELEVSWMASITYLVVLPGSWGLAVIADKIGRKNAILIVSLSALGTWSILLTSLNTWALVTARALVGIGGAGSYVIFPIYIKEISEDSIRGSLGCLIGVFHTAGNLFSYIIGDLLDYYTVLWICLAFPVTHLIFLTMMPETPSYLLKTGKDEKALKALAWLRCRSDDDIEVIKELEHTRREQENDAQSNKFLLREIYNNKILFRAFRIALIVVLAREVCGAVPVLNFAGEIFTISSEGSTLLLSPNQQAILLGTVQVVGSIFASSIVEKSGRKPLIFMTSLLSAIGMAALATWFVLKDFGINATTWLPIATLCLCIFCDSAGLQPVSMVVAGEIFSFKYRGTVMAVTMSIASFSDFLQLLFFKPLANLIGIYVSFYFFAGVCFFIAVYVIFCIPETRGRTLEDIYGELRGEKDRPNGDDFKESATT</sequence>
<name>A0AAV1J4L8_9NEOP</name>
<evidence type="ECO:0000256" key="4">
    <source>
        <dbReference type="ARBA" id="ARBA00022597"/>
    </source>
</evidence>
<keyword evidence="11" id="KW-1185">Reference proteome</keyword>
<evidence type="ECO:0000256" key="8">
    <source>
        <dbReference type="SAM" id="Phobius"/>
    </source>
</evidence>
<accession>A0AAV1J4L8</accession>
<comment type="subcellular location">
    <subcellularLocation>
        <location evidence="1">Cell membrane</location>
        <topology evidence="1">Multi-pass membrane protein</topology>
    </subcellularLocation>
</comment>
<keyword evidence="2" id="KW-0813">Transport</keyword>
<proteinExistence type="predicted"/>
<feature type="transmembrane region" description="Helical" evidence="8">
    <location>
        <begin position="87"/>
        <end position="107"/>
    </location>
</feature>
<protein>
    <recommendedName>
        <fullName evidence="9">Major facilitator superfamily (MFS) profile domain-containing protein</fullName>
    </recommendedName>
</protein>
<dbReference type="InterPro" id="IPR005828">
    <property type="entry name" value="MFS_sugar_transport-like"/>
</dbReference>
<feature type="transmembrane region" description="Helical" evidence="8">
    <location>
        <begin position="327"/>
        <end position="347"/>
    </location>
</feature>
<comment type="caution">
    <text evidence="10">The sequence shown here is derived from an EMBL/GenBank/DDBJ whole genome shotgun (WGS) entry which is preliminary data.</text>
</comment>
<dbReference type="PANTHER" id="PTHR48021">
    <property type="match status" value="1"/>
</dbReference>
<dbReference type="AlphaFoldDB" id="A0AAV1J4L8"/>
<dbReference type="PROSITE" id="PS00216">
    <property type="entry name" value="SUGAR_TRANSPORT_1"/>
    <property type="match status" value="1"/>
</dbReference>
<feature type="transmembrane region" description="Helical" evidence="8">
    <location>
        <begin position="146"/>
        <end position="164"/>
    </location>
</feature>
<evidence type="ECO:0000313" key="11">
    <source>
        <dbReference type="Proteomes" id="UP001497472"/>
    </source>
</evidence>
<feature type="transmembrane region" description="Helical" evidence="8">
    <location>
        <begin position="113"/>
        <end position="134"/>
    </location>
</feature>
<organism evidence="10 11">
    <name type="scientific">Leptosia nina</name>
    <dbReference type="NCBI Taxonomy" id="320188"/>
    <lineage>
        <taxon>Eukaryota</taxon>
        <taxon>Metazoa</taxon>
        <taxon>Ecdysozoa</taxon>
        <taxon>Arthropoda</taxon>
        <taxon>Hexapoda</taxon>
        <taxon>Insecta</taxon>
        <taxon>Pterygota</taxon>
        <taxon>Neoptera</taxon>
        <taxon>Endopterygota</taxon>
        <taxon>Lepidoptera</taxon>
        <taxon>Glossata</taxon>
        <taxon>Ditrysia</taxon>
        <taxon>Papilionoidea</taxon>
        <taxon>Pieridae</taxon>
        <taxon>Pierinae</taxon>
        <taxon>Leptosia</taxon>
    </lineage>
</organism>
<evidence type="ECO:0000313" key="10">
    <source>
        <dbReference type="EMBL" id="CAK1543401.1"/>
    </source>
</evidence>
<reference evidence="10 11" key="1">
    <citation type="submission" date="2023-11" db="EMBL/GenBank/DDBJ databases">
        <authorList>
            <person name="Okamura Y."/>
        </authorList>
    </citation>
    <scope>NUCLEOTIDE SEQUENCE [LARGE SCALE GENOMIC DNA]</scope>
</reference>
<keyword evidence="7 8" id="KW-0472">Membrane</keyword>
<dbReference type="PANTHER" id="PTHR48021:SF33">
    <property type="entry name" value="AT22075P-RELATED"/>
    <property type="match status" value="1"/>
</dbReference>
<evidence type="ECO:0000256" key="6">
    <source>
        <dbReference type="ARBA" id="ARBA00022989"/>
    </source>
</evidence>
<dbReference type="InterPro" id="IPR050549">
    <property type="entry name" value="MFS_Trehalose_Transporter"/>
</dbReference>
<dbReference type="Pfam" id="PF00083">
    <property type="entry name" value="Sugar_tr"/>
    <property type="match status" value="1"/>
</dbReference>
<keyword evidence="6 8" id="KW-1133">Transmembrane helix</keyword>
<gene>
    <name evidence="10" type="ORF">LNINA_LOCUS3217</name>
</gene>
<evidence type="ECO:0000256" key="1">
    <source>
        <dbReference type="ARBA" id="ARBA00004651"/>
    </source>
</evidence>
<keyword evidence="4" id="KW-0762">Sugar transport</keyword>
<feature type="transmembrane region" description="Helical" evidence="8">
    <location>
        <begin position="170"/>
        <end position="190"/>
    </location>
</feature>
<dbReference type="InterPro" id="IPR005829">
    <property type="entry name" value="Sugar_transporter_CS"/>
</dbReference>
<evidence type="ECO:0000259" key="9">
    <source>
        <dbReference type="PROSITE" id="PS50850"/>
    </source>
</evidence>
<dbReference type="SUPFAM" id="SSF103473">
    <property type="entry name" value="MFS general substrate transporter"/>
    <property type="match status" value="1"/>
</dbReference>
<dbReference type="PROSITE" id="PS50850">
    <property type="entry name" value="MFS"/>
    <property type="match status" value="1"/>
</dbReference>
<dbReference type="InterPro" id="IPR036259">
    <property type="entry name" value="MFS_trans_sf"/>
</dbReference>
<dbReference type="Gene3D" id="1.20.1250.20">
    <property type="entry name" value="MFS general substrate transporter like domains"/>
    <property type="match status" value="1"/>
</dbReference>